<comment type="caution">
    <text evidence="2">The sequence shown here is derived from an EMBL/GenBank/DDBJ whole genome shotgun (WGS) entry which is preliminary data.</text>
</comment>
<evidence type="ECO:0008006" key="5">
    <source>
        <dbReference type="Google" id="ProtNLM"/>
    </source>
</evidence>
<reference evidence="1" key="4">
    <citation type="submission" date="2024-05" db="EMBL/GenBank/DDBJ databases">
        <authorList>
            <person name="Sun Q."/>
            <person name="Zhou Y."/>
        </authorList>
    </citation>
    <scope>NUCLEOTIDE SEQUENCE</scope>
    <source>
        <strain evidence="1">CGMCC 1.18437</strain>
    </source>
</reference>
<sequence>MTSTSDTHSTPVAFQVGVFALVQHQGSYLIVRHHQPLLPGGTQSLPGLILDVPAGNNIIELHLRRALLSQVGLAVSDLRLVGSHAGRGVQSGRGDARLNLIFGTQYCSGILNPQPDVLSGAEWLPSHEFGEYSGAPEWLQGAIREFETVTVPPTARTPGMPLPSFFRRRQG</sequence>
<gene>
    <name evidence="1" type="ORF">GCM10017781_30270</name>
    <name evidence="2" type="ORF">HNQ07_003099</name>
</gene>
<dbReference type="Proteomes" id="UP000619376">
    <property type="component" value="Unassembled WGS sequence"/>
</dbReference>
<reference evidence="1" key="1">
    <citation type="journal article" date="2014" name="Int. J. Syst. Evol. Microbiol.">
        <title>Complete genome of a new Firmicutes species belonging to the dominant human colonic microbiota ('Ruminococcus bicirculans') reveals two chromosomes and a selective capacity to utilize plant glucans.</title>
        <authorList>
            <consortium name="NISC Comparative Sequencing Program"/>
            <person name="Wegmann U."/>
            <person name="Louis P."/>
            <person name="Goesmann A."/>
            <person name="Henrissat B."/>
            <person name="Duncan S.H."/>
            <person name="Flint H.J."/>
        </authorList>
    </citation>
    <scope>NUCLEOTIDE SEQUENCE</scope>
    <source>
        <strain evidence="1">CGMCC 1.18437</strain>
    </source>
</reference>
<accession>A0A7W8NR71</accession>
<keyword evidence="4" id="KW-1185">Reference proteome</keyword>
<reference evidence="2 3" key="3">
    <citation type="submission" date="2020-08" db="EMBL/GenBank/DDBJ databases">
        <title>Genomic Encyclopedia of Type Strains, Phase IV (KMG-IV): sequencing the most valuable type-strain genomes for metagenomic binning, comparative biology and taxonomic classification.</title>
        <authorList>
            <person name="Goeker M."/>
        </authorList>
    </citation>
    <scope>NUCLEOTIDE SEQUENCE [LARGE SCALE GENOMIC DNA]</scope>
    <source>
        <strain evidence="2 3">DSM 27521</strain>
    </source>
</reference>
<evidence type="ECO:0000313" key="1">
    <source>
        <dbReference type="EMBL" id="GHF51983.1"/>
    </source>
</evidence>
<organism evidence="2 3">
    <name type="scientific">Deinococcus metalli</name>
    <dbReference type="NCBI Taxonomy" id="1141878"/>
    <lineage>
        <taxon>Bacteria</taxon>
        <taxon>Thermotogati</taxon>
        <taxon>Deinococcota</taxon>
        <taxon>Deinococci</taxon>
        <taxon>Deinococcales</taxon>
        <taxon>Deinococcaceae</taxon>
        <taxon>Deinococcus</taxon>
    </lineage>
</organism>
<evidence type="ECO:0000313" key="4">
    <source>
        <dbReference type="Proteomes" id="UP000619376"/>
    </source>
</evidence>
<dbReference type="EMBL" id="JACHFK010000008">
    <property type="protein sequence ID" value="MBB5377600.1"/>
    <property type="molecule type" value="Genomic_DNA"/>
</dbReference>
<proteinExistence type="predicted"/>
<evidence type="ECO:0000313" key="2">
    <source>
        <dbReference type="EMBL" id="MBB5377600.1"/>
    </source>
</evidence>
<dbReference type="Proteomes" id="UP000539473">
    <property type="component" value="Unassembled WGS sequence"/>
</dbReference>
<reference evidence="4" key="2">
    <citation type="journal article" date="2019" name="Int. J. Syst. Evol. Microbiol.">
        <title>The Global Catalogue of Microorganisms (GCM) 10K type strain sequencing project: providing services to taxonomists for standard genome sequencing and annotation.</title>
        <authorList>
            <consortium name="The Broad Institute Genomics Platform"/>
            <consortium name="The Broad Institute Genome Sequencing Center for Infectious Disease"/>
            <person name="Wu L."/>
            <person name="Ma J."/>
        </authorList>
    </citation>
    <scope>NUCLEOTIDE SEQUENCE [LARGE SCALE GENOMIC DNA]</scope>
    <source>
        <strain evidence="4">CGMCC 1.18437</strain>
    </source>
</reference>
<name>A0A7W8NR71_9DEIO</name>
<protein>
    <recommendedName>
        <fullName evidence="5">NUDIX hydrolase</fullName>
    </recommendedName>
</protein>
<evidence type="ECO:0000313" key="3">
    <source>
        <dbReference type="Proteomes" id="UP000539473"/>
    </source>
</evidence>
<dbReference type="EMBL" id="BNAJ01000008">
    <property type="protein sequence ID" value="GHF51983.1"/>
    <property type="molecule type" value="Genomic_DNA"/>
</dbReference>
<dbReference type="RefSeq" id="WP_229832060.1">
    <property type="nucleotide sequence ID" value="NZ_BNAJ01000008.1"/>
</dbReference>
<dbReference type="AlphaFoldDB" id="A0A7W8NR71"/>